<gene>
    <name evidence="1" type="ordered locus">Srot_2715</name>
</gene>
<dbReference type="KEGG" id="srt:Srot_2715"/>
<dbReference type="RefSeq" id="WP_013139598.1">
    <property type="nucleotide sequence ID" value="NC_014168.1"/>
</dbReference>
<accession>D6ZCW2</accession>
<evidence type="ECO:0000313" key="1">
    <source>
        <dbReference type="EMBL" id="ADG99149.1"/>
    </source>
</evidence>
<proteinExistence type="predicted"/>
<reference evidence="1 2" key="1">
    <citation type="journal article" date="2010" name="Stand. Genomic Sci.">
        <title>Complete genome sequence of Segniliparus rotundus type strain (CDC 1076).</title>
        <authorList>
            <person name="Sikorski J."/>
            <person name="Lapidus A."/>
            <person name="Copeland A."/>
            <person name="Misra M."/>
            <person name="Glavina Del Rio T."/>
            <person name="Nolan M."/>
            <person name="Lucas S."/>
            <person name="Chen F."/>
            <person name="Tice H."/>
            <person name="Cheng J.F."/>
            <person name="Jando M."/>
            <person name="Schneider S."/>
            <person name="Bruce D."/>
            <person name="Goodwin L."/>
            <person name="Pitluck S."/>
            <person name="Liolios K."/>
            <person name="Mikhailova N."/>
            <person name="Pati A."/>
            <person name="Ivanova N."/>
            <person name="Mavromatis K."/>
            <person name="Chen A."/>
            <person name="Palaniappan K."/>
            <person name="Chertkov O."/>
            <person name="Land M."/>
            <person name="Hauser L."/>
            <person name="Chang Y.J."/>
            <person name="Jeffries C.D."/>
            <person name="Brettin T."/>
            <person name="Detter J.C."/>
            <person name="Han C."/>
            <person name="Rohde M."/>
            <person name="Goker M."/>
            <person name="Bristow J."/>
            <person name="Eisen J.A."/>
            <person name="Markowitz V."/>
            <person name="Hugenholtz P."/>
            <person name="Kyrpides N.C."/>
            <person name="Klenk H.P."/>
        </authorList>
    </citation>
    <scope>NUCLEOTIDE SEQUENCE [LARGE SCALE GENOMIC DNA]</scope>
    <source>
        <strain evidence="2">ATCC BAA-972 / CDC 1076 / CIP 108378 / DSM 44985 / JCM 13578</strain>
    </source>
</reference>
<evidence type="ECO:0000313" key="2">
    <source>
        <dbReference type="Proteomes" id="UP000002247"/>
    </source>
</evidence>
<name>D6ZCW2_SEGRD</name>
<dbReference type="OrthoDB" id="9862933at2"/>
<keyword evidence="2" id="KW-1185">Reference proteome</keyword>
<dbReference type="Proteomes" id="UP000002247">
    <property type="component" value="Chromosome"/>
</dbReference>
<dbReference type="HOGENOM" id="CLU_1625913_0_0_11"/>
<protein>
    <submittedName>
        <fullName evidence="1">Uncharacterized protein</fullName>
    </submittedName>
</protein>
<dbReference type="AlphaFoldDB" id="D6ZCW2"/>
<dbReference type="STRING" id="640132.Srot_2715"/>
<sequence>MAGLTMDYLTGDIRGAGELVDQKHYFPTFDEGQFVELASLAQQIQAECEELSGDLAALKAKTAHAAAGALERGMHNEFAEAAQDVQAALADWSETASALHRGAEWFASRRAGFFKIVMIYWQQAQSFGCPNPGSIDAVLMSDTYGVLEEARRAWEGMVENDAA</sequence>
<organism evidence="1 2">
    <name type="scientific">Segniliparus rotundus (strain ATCC BAA-972 / CDC 1076 / CIP 108378 / DSM 44985 / JCM 13578)</name>
    <dbReference type="NCBI Taxonomy" id="640132"/>
    <lineage>
        <taxon>Bacteria</taxon>
        <taxon>Bacillati</taxon>
        <taxon>Actinomycetota</taxon>
        <taxon>Actinomycetes</taxon>
        <taxon>Mycobacteriales</taxon>
        <taxon>Segniliparaceae</taxon>
        <taxon>Segniliparus</taxon>
    </lineage>
</organism>
<dbReference type="EMBL" id="CP001958">
    <property type="protein sequence ID" value="ADG99149.1"/>
    <property type="molecule type" value="Genomic_DNA"/>
</dbReference>